<dbReference type="EMBL" id="OX395126">
    <property type="protein sequence ID" value="CAI5763753.1"/>
    <property type="molecule type" value="Genomic_DNA"/>
</dbReference>
<reference evidence="1" key="1">
    <citation type="submission" date="2022-12" db="EMBL/GenBank/DDBJ databases">
        <authorList>
            <person name="Alioto T."/>
            <person name="Alioto T."/>
            <person name="Gomez Garrido J."/>
        </authorList>
    </citation>
    <scope>NUCLEOTIDE SEQUENCE</scope>
</reference>
<keyword evidence="2" id="KW-1185">Reference proteome</keyword>
<accession>A0AA35JS72</accession>
<dbReference type="Proteomes" id="UP001178461">
    <property type="component" value="Chromosome 1"/>
</dbReference>
<evidence type="ECO:0000313" key="2">
    <source>
        <dbReference type="Proteomes" id="UP001178461"/>
    </source>
</evidence>
<protein>
    <submittedName>
        <fullName evidence="1">Uncharacterized protein</fullName>
    </submittedName>
</protein>
<organism evidence="1 2">
    <name type="scientific">Podarcis lilfordi</name>
    <name type="common">Lilford's wall lizard</name>
    <dbReference type="NCBI Taxonomy" id="74358"/>
    <lineage>
        <taxon>Eukaryota</taxon>
        <taxon>Metazoa</taxon>
        <taxon>Chordata</taxon>
        <taxon>Craniata</taxon>
        <taxon>Vertebrata</taxon>
        <taxon>Euteleostomi</taxon>
        <taxon>Lepidosauria</taxon>
        <taxon>Squamata</taxon>
        <taxon>Bifurcata</taxon>
        <taxon>Unidentata</taxon>
        <taxon>Episquamata</taxon>
        <taxon>Laterata</taxon>
        <taxon>Lacertibaenia</taxon>
        <taxon>Lacertidae</taxon>
        <taxon>Podarcis</taxon>
    </lineage>
</organism>
<proteinExistence type="predicted"/>
<gene>
    <name evidence="1" type="ORF">PODLI_1B018827</name>
</gene>
<dbReference type="AlphaFoldDB" id="A0AA35JS72"/>
<name>A0AA35JS72_9SAUR</name>
<sequence length="120" mass="14063">MYCTYSFKQETNILLTFQFSSVVHAHSDRLLHGKRLELSEERQLSTTTITTKINTVLLVKSLHTHMKLQYLEHPIILLYIVGNTSNHKMVVRMQMFVHSTVYPHSKSPFSHCFCQIVHVY</sequence>
<evidence type="ECO:0000313" key="1">
    <source>
        <dbReference type="EMBL" id="CAI5763753.1"/>
    </source>
</evidence>